<feature type="region of interest" description="Disordered" evidence="1">
    <location>
        <begin position="1"/>
        <end position="50"/>
    </location>
</feature>
<comment type="caution">
    <text evidence="2">The sequence shown here is derived from an EMBL/GenBank/DDBJ whole genome shotgun (WGS) entry which is preliminary data.</text>
</comment>
<evidence type="ECO:0000313" key="2">
    <source>
        <dbReference type="EMBL" id="VEL10335.1"/>
    </source>
</evidence>
<feature type="compositionally biased region" description="Polar residues" evidence="1">
    <location>
        <begin position="33"/>
        <end position="50"/>
    </location>
</feature>
<accession>A0A3S5A940</accession>
<proteinExistence type="predicted"/>
<dbReference type="Proteomes" id="UP000784294">
    <property type="component" value="Unassembled WGS sequence"/>
</dbReference>
<keyword evidence="3" id="KW-1185">Reference proteome</keyword>
<name>A0A3S5A940_9PLAT</name>
<organism evidence="2 3">
    <name type="scientific">Protopolystoma xenopodis</name>
    <dbReference type="NCBI Taxonomy" id="117903"/>
    <lineage>
        <taxon>Eukaryota</taxon>
        <taxon>Metazoa</taxon>
        <taxon>Spiralia</taxon>
        <taxon>Lophotrochozoa</taxon>
        <taxon>Platyhelminthes</taxon>
        <taxon>Monogenea</taxon>
        <taxon>Polyopisthocotylea</taxon>
        <taxon>Polystomatidea</taxon>
        <taxon>Polystomatidae</taxon>
        <taxon>Protopolystoma</taxon>
    </lineage>
</organism>
<evidence type="ECO:0000313" key="3">
    <source>
        <dbReference type="Proteomes" id="UP000784294"/>
    </source>
</evidence>
<feature type="region of interest" description="Disordered" evidence="1">
    <location>
        <begin position="147"/>
        <end position="196"/>
    </location>
</feature>
<reference evidence="2" key="1">
    <citation type="submission" date="2018-11" db="EMBL/GenBank/DDBJ databases">
        <authorList>
            <consortium name="Pathogen Informatics"/>
        </authorList>
    </citation>
    <scope>NUCLEOTIDE SEQUENCE</scope>
</reference>
<gene>
    <name evidence="2" type="ORF">PXEA_LOCUS3775</name>
</gene>
<sequence>MANSLSLSGGHLPEPESSSSPRLVRQRPDQRSGEATLSQSDPIPSTSSLPIHHTTLQTTSIHDGFILATGQTQLPLYYTVHPLAIHPGSGGQEHVYQTTASETSASVAASISGHDQQTANSCVALGGCTNSLSYVGSLPLVQLHASPQLHQQQQHSRLSFQPMNHQQSQQHQQQEQQRSLAVQISQQSGSSSVSSNSLSPLKVAIVSATTTPISTTTSASNSGTWPVVCLPDSTDSVVYTLDPSTALGTSSSVDGHFDSSHSQSTASRRAIQLRMENISSSVAPKTPSVSLGASTITSSSSTPSSVATSATTTITPSFTNSDCSTVSEHVARTKAPNCFEPTAVSSSSSFDTPAYHPWQVMTSAIAQQHQPQPQQQLHETGFLHEVETSGGK</sequence>
<dbReference type="AlphaFoldDB" id="A0A3S5A940"/>
<dbReference type="EMBL" id="CAAALY010008712">
    <property type="protein sequence ID" value="VEL10335.1"/>
    <property type="molecule type" value="Genomic_DNA"/>
</dbReference>
<evidence type="ECO:0000256" key="1">
    <source>
        <dbReference type="SAM" id="MobiDB-lite"/>
    </source>
</evidence>
<protein>
    <submittedName>
        <fullName evidence="2">Uncharacterized protein</fullName>
    </submittedName>
</protein>